<feature type="chain" id="PRO_5015713373" description="Peptidase S74 domain-containing protein" evidence="1">
    <location>
        <begin position="21"/>
        <end position="302"/>
    </location>
</feature>
<dbReference type="RefSeq" id="WP_109417196.1">
    <property type="nucleotide sequence ID" value="NZ_QEAS01000016.1"/>
</dbReference>
<proteinExistence type="predicted"/>
<evidence type="ECO:0000313" key="3">
    <source>
        <dbReference type="Proteomes" id="UP000245647"/>
    </source>
</evidence>
<keyword evidence="1" id="KW-0732">Signal</keyword>
<keyword evidence="3" id="KW-1185">Reference proteome</keyword>
<dbReference type="EMBL" id="QEAS01000016">
    <property type="protein sequence ID" value="PWG79180.1"/>
    <property type="molecule type" value="Genomic_DNA"/>
</dbReference>
<comment type="caution">
    <text evidence="2">The sequence shown here is derived from an EMBL/GenBank/DDBJ whole genome shotgun (WGS) entry which is preliminary data.</text>
</comment>
<dbReference type="OrthoDB" id="680331at2"/>
<accession>A0A2U2PCU8</accession>
<feature type="signal peptide" evidence="1">
    <location>
        <begin position="1"/>
        <end position="20"/>
    </location>
</feature>
<reference evidence="2 3" key="1">
    <citation type="submission" date="2018-04" db="EMBL/GenBank/DDBJ databases">
        <title>Pedobacter chongqingensis sp. nov., isolated from a rottenly hemp rope.</title>
        <authorList>
            <person name="Cai Y."/>
        </authorList>
    </citation>
    <scope>NUCLEOTIDE SEQUENCE [LARGE SCALE GENOMIC DNA]</scope>
    <source>
        <strain evidence="2 3">FJ4-8</strain>
    </source>
</reference>
<gene>
    <name evidence="2" type="ORF">DDR33_17990</name>
</gene>
<name>A0A2U2PCU8_9SPHI</name>
<protein>
    <recommendedName>
        <fullName evidence="4">Peptidase S74 domain-containing protein</fullName>
    </recommendedName>
</protein>
<evidence type="ECO:0008006" key="4">
    <source>
        <dbReference type="Google" id="ProtNLM"/>
    </source>
</evidence>
<sequence>MKNRFLFSILGVLFFNLIYAQTNTFPNTGNVGIGTQSPIWPLTVNGLVTVNGNSDQAFHLRPNSGYAGYIYWAESGVAERGILGFQGGSGDLVYRSGAHNISTGTERFRITDAGNVGIGIANPTSRLTVAGNTDTWGLFVRSSNTWQSSISLENNQSNGFQFNVGGTGNTAIGEGNMGIYGTKQNQYLLSLSSQGNLGIGTVNPTAKLTVAGSIHAREVKVSVDAGADYVFEDSYKLQSLKDLDSYIKKNRHLPEVASAGEMEKEGINLSEMNVKLLKKIEELTLHIIEQDRRIEQLEAKVK</sequence>
<evidence type="ECO:0000313" key="2">
    <source>
        <dbReference type="EMBL" id="PWG79180.1"/>
    </source>
</evidence>
<dbReference type="AlphaFoldDB" id="A0A2U2PCU8"/>
<evidence type="ECO:0000256" key="1">
    <source>
        <dbReference type="SAM" id="SignalP"/>
    </source>
</evidence>
<dbReference type="Proteomes" id="UP000245647">
    <property type="component" value="Unassembled WGS sequence"/>
</dbReference>
<organism evidence="2 3">
    <name type="scientific">Pararcticibacter amylolyticus</name>
    <dbReference type="NCBI Taxonomy" id="2173175"/>
    <lineage>
        <taxon>Bacteria</taxon>
        <taxon>Pseudomonadati</taxon>
        <taxon>Bacteroidota</taxon>
        <taxon>Sphingobacteriia</taxon>
        <taxon>Sphingobacteriales</taxon>
        <taxon>Sphingobacteriaceae</taxon>
        <taxon>Pararcticibacter</taxon>
    </lineage>
</organism>